<evidence type="ECO:0000313" key="15">
    <source>
        <dbReference type="Proteomes" id="UP000193380"/>
    </source>
</evidence>
<dbReference type="Pfam" id="PF00002">
    <property type="entry name" value="7tm_2"/>
    <property type="match status" value="1"/>
</dbReference>
<name>A0A060W902_ONCMY</name>
<evidence type="ECO:0000256" key="7">
    <source>
        <dbReference type="ARBA" id="ARBA00023136"/>
    </source>
</evidence>
<feature type="domain" description="G-protein coupled receptors family 2 profile 2" evidence="13">
    <location>
        <begin position="154"/>
        <end position="416"/>
    </location>
</feature>
<accession>A0A060W902</accession>
<evidence type="ECO:0000313" key="14">
    <source>
        <dbReference type="EMBL" id="CDQ63607.1"/>
    </source>
</evidence>
<feature type="transmembrane region" description="Helical" evidence="11">
    <location>
        <begin position="319"/>
        <end position="343"/>
    </location>
</feature>
<keyword evidence="4 11" id="KW-0812">Transmembrane</keyword>
<sequence>MDQCISVCRCPSIRPSVCLPSCICTSVRLPATQIRTTHPECSIVLHLLEKEGECKLQMRDTKALSLSTPNNTTGCLVEWDGVSCWPAALNGESLSVSCPLILLKPDSPPALITRNCTPEGWSKPSLPYYKACYFEDSSEEEEETGDKQNYFATVKIIYTVGYGLSLASLFIAILVFCIFRKLLCIRTSIHLNLFSTFILRGLAVFVKDAVLFADESMDHCTVSTKSTPNTSFPPVVTCKAAVTFFQYCVLANFFWLLVEGLYLQTLLVFTFAQKRKLFWLYSGIGWGTPSVTIIIWTLLKSQFDNEGCWDNLDSALWWIIKTPILLSVFINFVVFVNISRIIIQKTKATDQNGSEGLQVYRRLARSTLLLIPLFGVHYVVFALLPEHVGVGARLSLELVLGSFQGFIVALLYCFLNGEVQNEIRKAMKGCRSQTENNVFNLATQDYVA</sequence>
<evidence type="ECO:0000259" key="12">
    <source>
        <dbReference type="PROSITE" id="PS50227"/>
    </source>
</evidence>
<dbReference type="SUPFAM" id="SSF81321">
    <property type="entry name" value="Family A G protein-coupled receptor-like"/>
    <property type="match status" value="1"/>
</dbReference>
<dbReference type="PROSITE" id="PS50261">
    <property type="entry name" value="G_PROTEIN_RECEP_F2_4"/>
    <property type="match status" value="1"/>
</dbReference>
<dbReference type="Pfam" id="PF02793">
    <property type="entry name" value="HRM"/>
    <property type="match status" value="1"/>
</dbReference>
<dbReference type="PaxDb" id="8022-A0A060W902"/>
<evidence type="ECO:0000256" key="8">
    <source>
        <dbReference type="ARBA" id="ARBA00023170"/>
    </source>
</evidence>
<dbReference type="InterPro" id="IPR000832">
    <property type="entry name" value="GPCR_2_secretin-like"/>
</dbReference>
<dbReference type="GO" id="GO:0005886">
    <property type="term" value="C:plasma membrane"/>
    <property type="evidence" value="ECO:0007669"/>
    <property type="project" value="UniProtKB-SubCell"/>
</dbReference>
<dbReference type="GO" id="GO:0008528">
    <property type="term" value="F:G protein-coupled peptide receptor activity"/>
    <property type="evidence" value="ECO:0007669"/>
    <property type="project" value="TreeGrafter"/>
</dbReference>
<keyword evidence="9" id="KW-0325">Glycoprotein</keyword>
<dbReference type="InterPro" id="IPR017981">
    <property type="entry name" value="GPCR_2-like_7TM"/>
</dbReference>
<evidence type="ECO:0000256" key="1">
    <source>
        <dbReference type="ARBA" id="ARBA00004651"/>
    </source>
</evidence>
<proteinExistence type="inferred from homology"/>
<keyword evidence="6" id="KW-0297">G-protein coupled receptor</keyword>
<evidence type="ECO:0000256" key="9">
    <source>
        <dbReference type="ARBA" id="ARBA00023180"/>
    </source>
</evidence>
<feature type="transmembrane region" description="Helical" evidence="11">
    <location>
        <begin position="396"/>
        <end position="415"/>
    </location>
</feature>
<evidence type="ECO:0000256" key="2">
    <source>
        <dbReference type="ARBA" id="ARBA00005314"/>
    </source>
</evidence>
<dbReference type="SMART" id="SM00008">
    <property type="entry name" value="HormR"/>
    <property type="match status" value="1"/>
</dbReference>
<feature type="transmembrane region" description="Helical" evidence="11">
    <location>
        <begin position="191"/>
        <end position="213"/>
    </location>
</feature>
<dbReference type="PANTHER" id="PTHR45620:SF16">
    <property type="entry name" value="GROWTH HORMONE RELEASING HORMONE RECEPTOR 2 PRECURSOR"/>
    <property type="match status" value="1"/>
</dbReference>
<keyword evidence="3" id="KW-1003">Cell membrane</keyword>
<keyword evidence="5 11" id="KW-1133">Transmembrane helix</keyword>
<dbReference type="PROSITE" id="PS00650">
    <property type="entry name" value="G_PROTEIN_RECEP_F2_2"/>
    <property type="match status" value="1"/>
</dbReference>
<evidence type="ECO:0000256" key="11">
    <source>
        <dbReference type="SAM" id="Phobius"/>
    </source>
</evidence>
<evidence type="ECO:0000256" key="5">
    <source>
        <dbReference type="ARBA" id="ARBA00022989"/>
    </source>
</evidence>
<dbReference type="FunFam" id="1.20.1070.10:FF:000490">
    <property type="entry name" value="Growth hormone releasing hormone receptor 2"/>
    <property type="match status" value="1"/>
</dbReference>
<feature type="transmembrane region" description="Helical" evidence="11">
    <location>
        <begin position="253"/>
        <end position="271"/>
    </location>
</feature>
<keyword evidence="8" id="KW-0675">Receptor</keyword>
<dbReference type="Gene3D" id="4.10.1240.10">
    <property type="entry name" value="GPCR, family 2, extracellular hormone receptor domain"/>
    <property type="match status" value="1"/>
</dbReference>
<dbReference type="PROSITE" id="PS50227">
    <property type="entry name" value="G_PROTEIN_RECEP_F2_3"/>
    <property type="match status" value="1"/>
</dbReference>
<feature type="domain" description="G-protein coupled receptors family 2 profile 1" evidence="12">
    <location>
        <begin position="53"/>
        <end position="136"/>
    </location>
</feature>
<evidence type="ECO:0000256" key="3">
    <source>
        <dbReference type="ARBA" id="ARBA00022475"/>
    </source>
</evidence>
<dbReference type="PRINTS" id="PR00249">
    <property type="entry name" value="GPCRSECRETIN"/>
</dbReference>
<dbReference type="EMBL" id="FR904445">
    <property type="protein sequence ID" value="CDQ63607.1"/>
    <property type="molecule type" value="Genomic_DNA"/>
</dbReference>
<evidence type="ECO:0000256" key="10">
    <source>
        <dbReference type="ARBA" id="ARBA00023224"/>
    </source>
</evidence>
<dbReference type="Gene3D" id="1.20.1070.10">
    <property type="entry name" value="Rhodopsin 7-helix transmembrane proteins"/>
    <property type="match status" value="1"/>
</dbReference>
<dbReference type="InterPro" id="IPR017983">
    <property type="entry name" value="GPCR_2_secretin-like_CS"/>
</dbReference>
<dbReference type="InterPro" id="IPR050332">
    <property type="entry name" value="GPCR_2"/>
</dbReference>
<reference evidence="14" key="1">
    <citation type="journal article" date="2014" name="Nat. Commun.">
        <title>The rainbow trout genome provides novel insights into evolution after whole-genome duplication in vertebrates.</title>
        <authorList>
            <person name="Berthelot C."/>
            <person name="Brunet F."/>
            <person name="Chalopin D."/>
            <person name="Juanchich A."/>
            <person name="Bernard M."/>
            <person name="Noel B."/>
            <person name="Bento P."/>
            <person name="Da Silva C."/>
            <person name="Labadie K."/>
            <person name="Alberti A."/>
            <person name="Aury J.M."/>
            <person name="Louis A."/>
            <person name="Dehais P."/>
            <person name="Bardou P."/>
            <person name="Montfort J."/>
            <person name="Klopp C."/>
            <person name="Cabau C."/>
            <person name="Gaspin C."/>
            <person name="Thorgaard G.H."/>
            <person name="Boussaha M."/>
            <person name="Quillet E."/>
            <person name="Guyomard R."/>
            <person name="Galiana D."/>
            <person name="Bobe J."/>
            <person name="Volff J.N."/>
            <person name="Genet C."/>
            <person name="Wincker P."/>
            <person name="Jaillon O."/>
            <person name="Roest Crollius H."/>
            <person name="Guiguen Y."/>
        </authorList>
    </citation>
    <scope>NUCLEOTIDE SEQUENCE [LARGE SCALE GENOMIC DNA]</scope>
</reference>
<evidence type="ECO:0008006" key="16">
    <source>
        <dbReference type="Google" id="ProtNLM"/>
    </source>
</evidence>
<dbReference type="InterPro" id="IPR036445">
    <property type="entry name" value="GPCR_2_extracell_dom_sf"/>
</dbReference>
<feature type="transmembrane region" description="Helical" evidence="11">
    <location>
        <begin position="278"/>
        <end position="299"/>
    </location>
</feature>
<dbReference type="GO" id="GO:0017046">
    <property type="term" value="F:peptide hormone binding"/>
    <property type="evidence" value="ECO:0007669"/>
    <property type="project" value="TreeGrafter"/>
</dbReference>
<dbReference type="PROSITE" id="PS00649">
    <property type="entry name" value="G_PROTEIN_RECEP_F2_1"/>
    <property type="match status" value="1"/>
</dbReference>
<reference evidence="14" key="2">
    <citation type="submission" date="2014-03" db="EMBL/GenBank/DDBJ databases">
        <authorList>
            <person name="Genoscope - CEA"/>
        </authorList>
    </citation>
    <scope>NUCLEOTIDE SEQUENCE</scope>
</reference>
<feature type="transmembrane region" description="Helical" evidence="11">
    <location>
        <begin position="363"/>
        <end position="384"/>
    </location>
</feature>
<dbReference type="Proteomes" id="UP000193380">
    <property type="component" value="Unassembled WGS sequence"/>
</dbReference>
<evidence type="ECO:0000256" key="4">
    <source>
        <dbReference type="ARBA" id="ARBA00022692"/>
    </source>
</evidence>
<dbReference type="STRING" id="8022.A0A060W902"/>
<dbReference type="GO" id="GO:0007166">
    <property type="term" value="P:cell surface receptor signaling pathway"/>
    <property type="evidence" value="ECO:0007669"/>
    <property type="project" value="InterPro"/>
</dbReference>
<dbReference type="AlphaFoldDB" id="A0A060W902"/>
<dbReference type="InterPro" id="IPR001879">
    <property type="entry name" value="GPCR_2_extracellular_dom"/>
</dbReference>
<evidence type="ECO:0000259" key="13">
    <source>
        <dbReference type="PROSITE" id="PS50261"/>
    </source>
</evidence>
<comment type="subcellular location">
    <subcellularLocation>
        <location evidence="1">Cell membrane</location>
        <topology evidence="1">Multi-pass membrane protein</topology>
    </subcellularLocation>
</comment>
<protein>
    <recommendedName>
        <fullName evidence="16">Growth hormone releasing hormone receptor 2</fullName>
    </recommendedName>
</protein>
<dbReference type="SUPFAM" id="SSF111418">
    <property type="entry name" value="Hormone receptor domain"/>
    <property type="match status" value="1"/>
</dbReference>
<keyword evidence="7 11" id="KW-0472">Membrane</keyword>
<gene>
    <name evidence="14" type="ORF">GSONMT00069451001</name>
</gene>
<dbReference type="GO" id="GO:0007188">
    <property type="term" value="P:adenylate cyclase-modulating G protein-coupled receptor signaling pathway"/>
    <property type="evidence" value="ECO:0007669"/>
    <property type="project" value="TreeGrafter"/>
</dbReference>
<evidence type="ECO:0000256" key="6">
    <source>
        <dbReference type="ARBA" id="ARBA00023040"/>
    </source>
</evidence>
<comment type="similarity">
    <text evidence="2">Belongs to the G-protein coupled receptor 2 family.</text>
</comment>
<organism evidence="14 15">
    <name type="scientific">Oncorhynchus mykiss</name>
    <name type="common">Rainbow trout</name>
    <name type="synonym">Salmo gairdneri</name>
    <dbReference type="NCBI Taxonomy" id="8022"/>
    <lineage>
        <taxon>Eukaryota</taxon>
        <taxon>Metazoa</taxon>
        <taxon>Chordata</taxon>
        <taxon>Craniata</taxon>
        <taxon>Vertebrata</taxon>
        <taxon>Euteleostomi</taxon>
        <taxon>Actinopterygii</taxon>
        <taxon>Neopterygii</taxon>
        <taxon>Teleostei</taxon>
        <taxon>Protacanthopterygii</taxon>
        <taxon>Salmoniformes</taxon>
        <taxon>Salmonidae</taxon>
        <taxon>Salmoninae</taxon>
        <taxon>Oncorhynchus</taxon>
    </lineage>
</organism>
<dbReference type="PANTHER" id="PTHR45620">
    <property type="entry name" value="PDF RECEPTOR-LIKE PROTEIN-RELATED"/>
    <property type="match status" value="1"/>
</dbReference>
<feature type="transmembrane region" description="Helical" evidence="11">
    <location>
        <begin position="156"/>
        <end position="179"/>
    </location>
</feature>
<keyword evidence="10" id="KW-0807">Transducer</keyword>